<sequence>MVQQSRSHEQHQQTAFRKAEKKYKRLVQPADLSDVVDFSAIDGSPDKTAGVSRIYLTEDLATPPSLPFEAYRQKRPPAYVLDNHPGLVVIPDALTNEAQRWLARKCLCDCTRPPNRTNLNPFFELPAEPLFALAFPRSATYGQSSAPDCSLMDPEDCAVPGRLKTIRSRAETNSVHAEVTVPKAKFYTQSESPMGLLDRLRWCTLGQQYNWTTKEYDLGTCAFDSDLDSVMKSIAETITQPAVSDNQMQLLASGCEKSAFVSQAGIINYYDQGATMAGHVDKTEENMDAPLISMCIGLSCIYLVGGLTRDTEPTALILRSGDVLAMCGASRLAFHGVPKVLPGTSPAYLAKPAAGINDVGAEGYPEWQHFAAYLETHRINCNARKCS</sequence>
<comment type="caution">
    <text evidence="1">The sequence shown here is derived from an EMBL/GenBank/DDBJ whole genome shotgun (WGS) entry which is preliminary data.</text>
</comment>
<gene>
    <name evidence="1" type="ORF">LPJ66_000350</name>
</gene>
<protein>
    <submittedName>
        <fullName evidence="1">Uncharacterized protein</fullName>
    </submittedName>
</protein>
<reference evidence="1" key="1">
    <citation type="submission" date="2022-07" db="EMBL/GenBank/DDBJ databases">
        <title>Phylogenomic reconstructions and comparative analyses of Kickxellomycotina fungi.</title>
        <authorList>
            <person name="Reynolds N.K."/>
            <person name="Stajich J.E."/>
            <person name="Barry K."/>
            <person name="Grigoriev I.V."/>
            <person name="Crous P."/>
            <person name="Smith M.E."/>
        </authorList>
    </citation>
    <scope>NUCLEOTIDE SEQUENCE</scope>
    <source>
        <strain evidence="1">Benny 63K</strain>
    </source>
</reference>
<evidence type="ECO:0000313" key="2">
    <source>
        <dbReference type="Proteomes" id="UP001150581"/>
    </source>
</evidence>
<keyword evidence="2" id="KW-1185">Reference proteome</keyword>
<dbReference type="EMBL" id="JANBPG010000008">
    <property type="protein sequence ID" value="KAJ1902026.1"/>
    <property type="molecule type" value="Genomic_DNA"/>
</dbReference>
<dbReference type="Proteomes" id="UP001150581">
    <property type="component" value="Unassembled WGS sequence"/>
</dbReference>
<accession>A0ACC1IWH4</accession>
<organism evidence="1 2">
    <name type="scientific">Kickxella alabastrina</name>
    <dbReference type="NCBI Taxonomy" id="61397"/>
    <lineage>
        <taxon>Eukaryota</taxon>
        <taxon>Fungi</taxon>
        <taxon>Fungi incertae sedis</taxon>
        <taxon>Zoopagomycota</taxon>
        <taxon>Kickxellomycotina</taxon>
        <taxon>Kickxellomycetes</taxon>
        <taxon>Kickxellales</taxon>
        <taxon>Kickxellaceae</taxon>
        <taxon>Kickxella</taxon>
    </lineage>
</organism>
<name>A0ACC1IWH4_9FUNG</name>
<evidence type="ECO:0000313" key="1">
    <source>
        <dbReference type="EMBL" id="KAJ1902026.1"/>
    </source>
</evidence>
<proteinExistence type="predicted"/>